<proteinExistence type="predicted"/>
<name>A0A4Y2LLK3_ARAVE</name>
<evidence type="ECO:0000313" key="2">
    <source>
        <dbReference type="Proteomes" id="UP000499080"/>
    </source>
</evidence>
<evidence type="ECO:0000313" key="1">
    <source>
        <dbReference type="EMBL" id="GBN14426.1"/>
    </source>
</evidence>
<sequence length="123" mass="13980">MSLRKTKVQELTTDELMEAHCVSQQNIVEESLSEGEEVTAKQQSSGAIREMLKAWETVTSYIEKHHPDCPNLTGFPARTADETQKSFALRRRSSFQLPPFIYPSSTGRDVTWNHPVHSVYLLS</sequence>
<gene>
    <name evidence="1" type="ORF">AVEN_177767_1</name>
</gene>
<dbReference type="Proteomes" id="UP000499080">
    <property type="component" value="Unassembled WGS sequence"/>
</dbReference>
<dbReference type="EMBL" id="BGPR01005900">
    <property type="protein sequence ID" value="GBN14426.1"/>
    <property type="molecule type" value="Genomic_DNA"/>
</dbReference>
<keyword evidence="2" id="KW-1185">Reference proteome</keyword>
<accession>A0A4Y2LLK3</accession>
<reference evidence="1 2" key="1">
    <citation type="journal article" date="2019" name="Sci. Rep.">
        <title>Orb-weaving spider Araneus ventricosus genome elucidates the spidroin gene catalogue.</title>
        <authorList>
            <person name="Kono N."/>
            <person name="Nakamura H."/>
            <person name="Ohtoshi R."/>
            <person name="Moran D.A.P."/>
            <person name="Shinohara A."/>
            <person name="Yoshida Y."/>
            <person name="Fujiwara M."/>
            <person name="Mori M."/>
            <person name="Tomita M."/>
            <person name="Arakawa K."/>
        </authorList>
    </citation>
    <scope>NUCLEOTIDE SEQUENCE [LARGE SCALE GENOMIC DNA]</scope>
</reference>
<organism evidence="1 2">
    <name type="scientific">Araneus ventricosus</name>
    <name type="common">Orbweaver spider</name>
    <name type="synonym">Epeira ventricosa</name>
    <dbReference type="NCBI Taxonomy" id="182803"/>
    <lineage>
        <taxon>Eukaryota</taxon>
        <taxon>Metazoa</taxon>
        <taxon>Ecdysozoa</taxon>
        <taxon>Arthropoda</taxon>
        <taxon>Chelicerata</taxon>
        <taxon>Arachnida</taxon>
        <taxon>Araneae</taxon>
        <taxon>Araneomorphae</taxon>
        <taxon>Entelegynae</taxon>
        <taxon>Araneoidea</taxon>
        <taxon>Araneidae</taxon>
        <taxon>Araneus</taxon>
    </lineage>
</organism>
<protein>
    <submittedName>
        <fullName evidence="1">Uncharacterized protein</fullName>
    </submittedName>
</protein>
<comment type="caution">
    <text evidence="1">The sequence shown here is derived from an EMBL/GenBank/DDBJ whole genome shotgun (WGS) entry which is preliminary data.</text>
</comment>
<dbReference type="OrthoDB" id="7607518at2759"/>
<dbReference type="AlphaFoldDB" id="A0A4Y2LLK3"/>